<dbReference type="InterPro" id="IPR036390">
    <property type="entry name" value="WH_DNA-bd_sf"/>
</dbReference>
<proteinExistence type="predicted"/>
<dbReference type="InterPro" id="IPR016461">
    <property type="entry name" value="COMT-like"/>
</dbReference>
<gene>
    <name evidence="7" type="ORF">FRX31_027510</name>
</gene>
<dbReference type="Pfam" id="PF00891">
    <property type="entry name" value="Methyltransf_2"/>
    <property type="match status" value="1"/>
</dbReference>
<reference evidence="7 8" key="1">
    <citation type="submission" date="2020-06" db="EMBL/GenBank/DDBJ databases">
        <title>Transcriptomic and genomic resources for Thalictrum thalictroides and T. hernandezii: Facilitating candidate gene discovery in an emerging model plant lineage.</title>
        <authorList>
            <person name="Arias T."/>
            <person name="Riano-Pachon D.M."/>
            <person name="Di Stilio V.S."/>
        </authorList>
    </citation>
    <scope>NUCLEOTIDE SEQUENCE [LARGE SCALE GENOMIC DNA]</scope>
    <source>
        <strain evidence="8">cv. WT478/WT964</strain>
        <tissue evidence="7">Leaves</tissue>
    </source>
</reference>
<evidence type="ECO:0000256" key="2">
    <source>
        <dbReference type="ARBA" id="ARBA00022679"/>
    </source>
</evidence>
<evidence type="ECO:0000259" key="6">
    <source>
        <dbReference type="Pfam" id="PF08100"/>
    </source>
</evidence>
<dbReference type="GO" id="GO:0032259">
    <property type="term" value="P:methylation"/>
    <property type="evidence" value="ECO:0007669"/>
    <property type="project" value="UniProtKB-KW"/>
</dbReference>
<keyword evidence="3" id="KW-0949">S-adenosyl-L-methionine</keyword>
<dbReference type="EMBL" id="JABWDY010034158">
    <property type="protein sequence ID" value="KAF5182903.1"/>
    <property type="molecule type" value="Genomic_DNA"/>
</dbReference>
<dbReference type="Proteomes" id="UP000554482">
    <property type="component" value="Unassembled WGS sequence"/>
</dbReference>
<evidence type="ECO:0000256" key="3">
    <source>
        <dbReference type="ARBA" id="ARBA00022691"/>
    </source>
</evidence>
<dbReference type="SUPFAM" id="SSF46785">
    <property type="entry name" value="Winged helix' DNA-binding domain"/>
    <property type="match status" value="1"/>
</dbReference>
<feature type="domain" description="O-methyltransferase dimerisation" evidence="6">
    <location>
        <begin position="25"/>
        <end position="112"/>
    </location>
</feature>
<keyword evidence="2 7" id="KW-0808">Transferase</keyword>
<accession>A0A7J6VDC5</accession>
<protein>
    <submittedName>
        <fullName evidence="7">Columbamine o-methyltransferase</fullName>
    </submittedName>
</protein>
<dbReference type="InterPro" id="IPR029063">
    <property type="entry name" value="SAM-dependent_MTases_sf"/>
</dbReference>
<dbReference type="AlphaFoldDB" id="A0A7J6VDC5"/>
<organism evidence="7 8">
    <name type="scientific">Thalictrum thalictroides</name>
    <name type="common">Rue-anemone</name>
    <name type="synonym">Anemone thalictroides</name>
    <dbReference type="NCBI Taxonomy" id="46969"/>
    <lineage>
        <taxon>Eukaryota</taxon>
        <taxon>Viridiplantae</taxon>
        <taxon>Streptophyta</taxon>
        <taxon>Embryophyta</taxon>
        <taxon>Tracheophyta</taxon>
        <taxon>Spermatophyta</taxon>
        <taxon>Magnoliopsida</taxon>
        <taxon>Ranunculales</taxon>
        <taxon>Ranunculaceae</taxon>
        <taxon>Thalictroideae</taxon>
        <taxon>Thalictrum</taxon>
    </lineage>
</organism>
<dbReference type="Gene3D" id="3.40.50.150">
    <property type="entry name" value="Vaccinia Virus protein VP39"/>
    <property type="match status" value="1"/>
</dbReference>
<evidence type="ECO:0000313" key="7">
    <source>
        <dbReference type="EMBL" id="KAF5182903.1"/>
    </source>
</evidence>
<name>A0A7J6VDC5_THATH</name>
<dbReference type="InterPro" id="IPR036388">
    <property type="entry name" value="WH-like_DNA-bd_sf"/>
</dbReference>
<feature type="active site" description="Proton acceptor" evidence="4">
    <location>
        <position position="266"/>
    </location>
</feature>
<evidence type="ECO:0000256" key="4">
    <source>
        <dbReference type="PIRSR" id="PIRSR005739-1"/>
    </source>
</evidence>
<dbReference type="InterPro" id="IPR001077">
    <property type="entry name" value="COMT_C"/>
</dbReference>
<dbReference type="SUPFAM" id="SSF53335">
    <property type="entry name" value="S-adenosyl-L-methionine-dependent methyltransferases"/>
    <property type="match status" value="1"/>
</dbReference>
<dbReference type="PIRSF" id="PIRSF005739">
    <property type="entry name" value="O-mtase"/>
    <property type="match status" value="1"/>
</dbReference>
<feature type="domain" description="O-methyltransferase C-terminal" evidence="5">
    <location>
        <begin position="133"/>
        <end position="340"/>
    </location>
</feature>
<dbReference type="PROSITE" id="PS51683">
    <property type="entry name" value="SAM_OMT_II"/>
    <property type="match status" value="1"/>
</dbReference>
<evidence type="ECO:0000313" key="8">
    <source>
        <dbReference type="Proteomes" id="UP000554482"/>
    </source>
</evidence>
<dbReference type="GO" id="GO:0046983">
    <property type="term" value="F:protein dimerization activity"/>
    <property type="evidence" value="ECO:0007669"/>
    <property type="project" value="InterPro"/>
</dbReference>
<keyword evidence="1 7" id="KW-0489">Methyltransferase</keyword>
<evidence type="ECO:0000256" key="1">
    <source>
        <dbReference type="ARBA" id="ARBA00022603"/>
    </source>
</evidence>
<evidence type="ECO:0000259" key="5">
    <source>
        <dbReference type="Pfam" id="PF00891"/>
    </source>
</evidence>
<dbReference type="Pfam" id="PF08100">
    <property type="entry name" value="Dimerisation"/>
    <property type="match status" value="1"/>
</dbReference>
<dbReference type="InterPro" id="IPR012967">
    <property type="entry name" value="COMT_dimerisation"/>
</dbReference>
<dbReference type="PANTHER" id="PTHR11746">
    <property type="entry name" value="O-METHYLTRANSFERASE"/>
    <property type="match status" value="1"/>
</dbReference>
<dbReference type="GO" id="GO:0008171">
    <property type="term" value="F:O-methyltransferase activity"/>
    <property type="evidence" value="ECO:0007669"/>
    <property type="project" value="InterPro"/>
</dbReference>
<keyword evidence="8" id="KW-1185">Reference proteome</keyword>
<dbReference type="OrthoDB" id="1606438at2759"/>
<dbReference type="Gene3D" id="1.10.10.10">
    <property type="entry name" value="Winged helix-like DNA-binding domain superfamily/Winged helix DNA-binding domain"/>
    <property type="match status" value="1"/>
</dbReference>
<comment type="caution">
    <text evidence="7">The sequence shown here is derived from an EMBL/GenBank/DDBJ whole genome shotgun (WGS) entry which is preliminary data.</text>
</comment>
<sequence>MSAITPNTVLKPFEKEEIKAQAQVWKHMFGFAETIMLRTIVSLGIPDIVHSHGPITLSQLATQLPIKSLSIDKLNHFMRYVVHMKLLKISTDEITKESKYELTPASELLVKSHNKSLAPYVMLQTHPEEFSVWGHVVDCLEGKKSCWESTYGVSVYATVEKSQEMYNDLVNDAMTSHTRIMVPAVVSGLMKEKVLDGIGSIVDVAGSSGVATKAIVDAFPHIKCSVMDLSHVIDSVIKDPKLHYVAGDMFTSVPNADAIFLKSTLHNYGDDECLKILSNAKEAIPCAGGKVILVDIVVDIEGLPEFCSARLSMEMEMMLMGGKERTKKEWETLLSKAGFSHHKIIPIVAIESIIVAYA</sequence>